<organism evidence="6 7">
    <name type="scientific">Membranihabitans marinus</name>
    <dbReference type="NCBI Taxonomy" id="1227546"/>
    <lineage>
        <taxon>Bacteria</taxon>
        <taxon>Pseudomonadati</taxon>
        <taxon>Bacteroidota</taxon>
        <taxon>Saprospiria</taxon>
        <taxon>Saprospirales</taxon>
        <taxon>Saprospiraceae</taxon>
        <taxon>Membranihabitans</taxon>
    </lineage>
</organism>
<dbReference type="SUPFAM" id="SSF46626">
    <property type="entry name" value="Cytochrome c"/>
    <property type="match status" value="1"/>
</dbReference>
<dbReference type="RefSeq" id="WP_222581485.1">
    <property type="nucleotide sequence ID" value="NZ_JAHVHU010000020.1"/>
</dbReference>
<dbReference type="PANTHER" id="PTHR33546">
    <property type="entry name" value="LARGE, MULTIFUNCTIONAL SECRETED PROTEIN-RELATED"/>
    <property type="match status" value="1"/>
</dbReference>
<dbReference type="SUPFAM" id="SSF50952">
    <property type="entry name" value="Soluble quinoprotein glucose dehydrogenase"/>
    <property type="match status" value="1"/>
</dbReference>
<dbReference type="InterPro" id="IPR011989">
    <property type="entry name" value="ARM-like"/>
</dbReference>
<proteinExistence type="predicted"/>
<dbReference type="AlphaFoldDB" id="A0A953HPS0"/>
<evidence type="ECO:0000259" key="5">
    <source>
        <dbReference type="PROSITE" id="PS51007"/>
    </source>
</evidence>
<dbReference type="GO" id="GO:0020037">
    <property type="term" value="F:heme binding"/>
    <property type="evidence" value="ECO:0007669"/>
    <property type="project" value="InterPro"/>
</dbReference>
<dbReference type="NCBIfam" id="TIGR02603">
    <property type="entry name" value="CxxCH_TIGR02603"/>
    <property type="match status" value="1"/>
</dbReference>
<evidence type="ECO:0000313" key="7">
    <source>
        <dbReference type="Proteomes" id="UP000753961"/>
    </source>
</evidence>
<dbReference type="Gene3D" id="1.10.760.10">
    <property type="entry name" value="Cytochrome c-like domain"/>
    <property type="match status" value="1"/>
</dbReference>
<dbReference type="InterPro" id="IPR009056">
    <property type="entry name" value="Cyt_c-like_dom"/>
</dbReference>
<dbReference type="Pfam" id="PF23500">
    <property type="entry name" value="DUF7133"/>
    <property type="match status" value="1"/>
</dbReference>
<dbReference type="Gene3D" id="2.120.10.30">
    <property type="entry name" value="TolB, C-terminal domain"/>
    <property type="match status" value="1"/>
</dbReference>
<evidence type="ECO:0000256" key="3">
    <source>
        <dbReference type="ARBA" id="ARBA00023004"/>
    </source>
</evidence>
<dbReference type="PANTHER" id="PTHR33546:SF1">
    <property type="entry name" value="LARGE, MULTIFUNCTIONAL SECRETED PROTEIN"/>
    <property type="match status" value="1"/>
</dbReference>
<evidence type="ECO:0000256" key="4">
    <source>
        <dbReference type="PROSITE-ProRule" id="PRU00433"/>
    </source>
</evidence>
<dbReference type="PROSITE" id="PS51007">
    <property type="entry name" value="CYTC"/>
    <property type="match status" value="1"/>
</dbReference>
<dbReference type="SUPFAM" id="SSF48371">
    <property type="entry name" value="ARM repeat"/>
    <property type="match status" value="1"/>
</dbReference>
<dbReference type="InterPro" id="IPR013427">
    <property type="entry name" value="Haem-bd_dom_put"/>
</dbReference>
<dbReference type="GO" id="GO:0009055">
    <property type="term" value="F:electron transfer activity"/>
    <property type="evidence" value="ECO:0007669"/>
    <property type="project" value="InterPro"/>
</dbReference>
<gene>
    <name evidence="6" type="ORF">KUV50_17485</name>
</gene>
<sequence>MYCHKQIVRNILFIFMPGLFILGCQEERPPCEPNTEDALSFLTDSLRNNLEWPEDLVFNAFSGPDLTPSPACMAVAPTGEVYVGVDMIGSLGKEMGNGKIVRLVDCNQDGIVDSHTEFAVLDDPRGIIAIDDQVFVLHTTFSEETKKATGMDLIRLEDKDGDGIADGPPHILIENICAPRYLRERGTDHATNGIRMGIDGWIYIAVGDFGFHNAVDRAGTTLTQLGGGIVRVRPDGTGMEVYTHGMRNIYDVAIDPYMNIFTRGNTNDGGGWNIRFTDHIQSGEYGYPMLFKHFTEEIIPGLVDVGGGSGTGAIYMDDDRWPEAYNQVPLMADWGRSHLYMHPVTPSGGSFTQQEKKFIQLPQITDVDLDASGIMYLSAWDGAGYSGSPDKGYTVRVIPEGFEPSYYASLKNAKVSRLIEELKSGSSIARQYASYVLVHEQAEAASKIWKLVQDDSLPMEARVAAMYTYAQMAGASGIDNLVELSEEPAMREYALRAMTDRLDWIDQVPVEPYLSGLKSDNDRVKIASIIGLGRMERKETASALLEIKVPDSFQAPEIGTDGPHATPNSEIIPAHVAVRALVRMDAVDELLDAVEQDRNPLALWALRYIHDPKVPQRLMAWYEESDDAKFRADILTLLARLYHQEAPYDGSWWWGTRPDTHGPYYKAVEWNASPQIRDFLIKARRNTPSSDHDRFTVLNSKYRLGIESFGELEPKKPVEKQPLADLEKIRNKKGQIGKSSIEDVMLALDRIQGDVDEGKKLFVKQGCQTCHNVEPGEVMKGPFMGQVGSIMNRHQIAESILKPSASISQGFGTVQIRTSDEKIYVGFVTEESADELVIRNIAGAATTLKKDDIKERNELESSMMPSGLANALSFQEFASLVDFLKNQTQ</sequence>
<evidence type="ECO:0000256" key="1">
    <source>
        <dbReference type="ARBA" id="ARBA00022617"/>
    </source>
</evidence>
<dbReference type="PROSITE" id="PS51257">
    <property type="entry name" value="PROKAR_LIPOPROTEIN"/>
    <property type="match status" value="1"/>
</dbReference>
<dbReference type="Proteomes" id="UP000753961">
    <property type="component" value="Unassembled WGS sequence"/>
</dbReference>
<dbReference type="InterPro" id="IPR011041">
    <property type="entry name" value="Quinoprot_gluc/sorb_DH_b-prop"/>
</dbReference>
<dbReference type="InterPro" id="IPR036909">
    <property type="entry name" value="Cyt_c-like_dom_sf"/>
</dbReference>
<keyword evidence="2 4" id="KW-0479">Metal-binding</keyword>
<keyword evidence="3 4" id="KW-0408">Iron</keyword>
<name>A0A953HPS0_9BACT</name>
<dbReference type="GO" id="GO:0046872">
    <property type="term" value="F:metal ion binding"/>
    <property type="evidence" value="ECO:0007669"/>
    <property type="project" value="UniProtKB-KW"/>
</dbReference>
<keyword evidence="1 4" id="KW-0349">Heme</keyword>
<dbReference type="InterPro" id="IPR055557">
    <property type="entry name" value="DUF7133"/>
</dbReference>
<keyword evidence="7" id="KW-1185">Reference proteome</keyword>
<evidence type="ECO:0000256" key="2">
    <source>
        <dbReference type="ARBA" id="ARBA00022723"/>
    </source>
</evidence>
<protein>
    <submittedName>
        <fullName evidence="6">C-type cytochrome</fullName>
    </submittedName>
</protein>
<dbReference type="EMBL" id="JAHVHU010000020">
    <property type="protein sequence ID" value="MBY5959949.1"/>
    <property type="molecule type" value="Genomic_DNA"/>
</dbReference>
<reference evidence="6" key="1">
    <citation type="submission" date="2021-06" db="EMBL/GenBank/DDBJ databases">
        <title>44 bacteria genomes isolated from Dapeng, Shenzhen.</title>
        <authorList>
            <person name="Zheng W."/>
            <person name="Yu S."/>
            <person name="Huang Y."/>
        </authorList>
    </citation>
    <scope>NUCLEOTIDE SEQUENCE</scope>
    <source>
        <strain evidence="6">DP5N28-2</strain>
    </source>
</reference>
<comment type="caution">
    <text evidence="6">The sequence shown here is derived from an EMBL/GenBank/DDBJ whole genome shotgun (WGS) entry which is preliminary data.</text>
</comment>
<accession>A0A953HPS0</accession>
<dbReference type="InterPro" id="IPR016024">
    <property type="entry name" value="ARM-type_fold"/>
</dbReference>
<dbReference type="InterPro" id="IPR011042">
    <property type="entry name" value="6-blade_b-propeller_TolB-like"/>
</dbReference>
<feature type="domain" description="Cytochrome c" evidence="5">
    <location>
        <begin position="753"/>
        <end position="888"/>
    </location>
</feature>
<evidence type="ECO:0000313" key="6">
    <source>
        <dbReference type="EMBL" id="MBY5959949.1"/>
    </source>
</evidence>
<dbReference type="Gene3D" id="1.25.10.10">
    <property type="entry name" value="Leucine-rich Repeat Variant"/>
    <property type="match status" value="1"/>
</dbReference>